<keyword evidence="2" id="KW-0732">Signal</keyword>
<proteinExistence type="predicted"/>
<feature type="compositionally biased region" description="Basic and acidic residues" evidence="1">
    <location>
        <begin position="65"/>
        <end position="90"/>
    </location>
</feature>
<evidence type="ECO:0000313" key="4">
    <source>
        <dbReference type="Proteomes" id="UP001556367"/>
    </source>
</evidence>
<protein>
    <submittedName>
        <fullName evidence="3">Uncharacterized protein</fullName>
    </submittedName>
</protein>
<feature type="region of interest" description="Disordered" evidence="1">
    <location>
        <begin position="45"/>
        <end position="122"/>
    </location>
</feature>
<gene>
    <name evidence="3" type="ORF">HGRIS_014804</name>
</gene>
<evidence type="ECO:0000256" key="2">
    <source>
        <dbReference type="SAM" id="SignalP"/>
    </source>
</evidence>
<evidence type="ECO:0000256" key="1">
    <source>
        <dbReference type="SAM" id="MobiDB-lite"/>
    </source>
</evidence>
<keyword evidence="4" id="KW-1185">Reference proteome</keyword>
<comment type="caution">
    <text evidence="3">The sequence shown here is derived from an EMBL/GenBank/DDBJ whole genome shotgun (WGS) entry which is preliminary data.</text>
</comment>
<feature type="chain" id="PRO_5046499825" evidence="2">
    <location>
        <begin position="21"/>
        <end position="122"/>
    </location>
</feature>
<accession>A0ABR3IQS5</accession>
<dbReference type="EMBL" id="JASNQZ010000017">
    <property type="protein sequence ID" value="KAL0945650.1"/>
    <property type="molecule type" value="Genomic_DNA"/>
</dbReference>
<feature type="signal peptide" evidence="2">
    <location>
        <begin position="1"/>
        <end position="20"/>
    </location>
</feature>
<dbReference type="Proteomes" id="UP001556367">
    <property type="component" value="Unassembled WGS sequence"/>
</dbReference>
<reference evidence="4" key="1">
    <citation type="submission" date="2024-06" db="EMBL/GenBank/DDBJ databases">
        <title>Multi-omics analyses provide insights into the biosynthesis of the anticancer antibiotic pleurotin in Hohenbuehelia grisea.</title>
        <authorList>
            <person name="Weaver J.A."/>
            <person name="Alberti F."/>
        </authorList>
    </citation>
    <scope>NUCLEOTIDE SEQUENCE [LARGE SCALE GENOMIC DNA]</scope>
    <source>
        <strain evidence="4">T-177</strain>
    </source>
</reference>
<organism evidence="3 4">
    <name type="scientific">Hohenbuehelia grisea</name>
    <dbReference type="NCBI Taxonomy" id="104357"/>
    <lineage>
        <taxon>Eukaryota</taxon>
        <taxon>Fungi</taxon>
        <taxon>Dikarya</taxon>
        <taxon>Basidiomycota</taxon>
        <taxon>Agaricomycotina</taxon>
        <taxon>Agaricomycetes</taxon>
        <taxon>Agaricomycetidae</taxon>
        <taxon>Agaricales</taxon>
        <taxon>Pleurotineae</taxon>
        <taxon>Pleurotaceae</taxon>
        <taxon>Hohenbuehelia</taxon>
    </lineage>
</organism>
<name>A0ABR3IQS5_9AGAR</name>
<sequence length="122" mass="13389">MKFTLFCAATVLCMVQLAVAVPTQLSPLSSLTVNTEMRYLPQCNRCPWKRPARGEFNPDKGPGLGDDKSGGHDIDDDNNKGADKDDDGGRGGHQGHRGGGYRDGDDDDRDDEKTKRPYAYSR</sequence>
<evidence type="ECO:0000313" key="3">
    <source>
        <dbReference type="EMBL" id="KAL0945650.1"/>
    </source>
</evidence>